<feature type="region of interest" description="Disordered" evidence="1">
    <location>
        <begin position="621"/>
        <end position="662"/>
    </location>
</feature>
<dbReference type="EMBL" id="CM001223">
    <property type="protein sequence ID" value="KEH22314.1"/>
    <property type="molecule type" value="Genomic_DNA"/>
</dbReference>
<feature type="compositionally biased region" description="Low complexity" evidence="1">
    <location>
        <begin position="621"/>
        <end position="631"/>
    </location>
</feature>
<reference evidence="4" key="3">
    <citation type="submission" date="2015-04" db="UniProtKB">
        <authorList>
            <consortium name="EnsemblPlants"/>
        </authorList>
    </citation>
    <scope>IDENTIFICATION</scope>
    <source>
        <strain evidence="4">cv. Jemalong A17</strain>
    </source>
</reference>
<feature type="compositionally biased region" description="Basic and acidic residues" evidence="1">
    <location>
        <begin position="644"/>
        <end position="662"/>
    </location>
</feature>
<evidence type="ECO:0000259" key="2">
    <source>
        <dbReference type="Pfam" id="PF20167"/>
    </source>
</evidence>
<organism evidence="3 5">
    <name type="scientific">Medicago truncatula</name>
    <name type="common">Barrel medic</name>
    <name type="synonym">Medicago tribuloides</name>
    <dbReference type="NCBI Taxonomy" id="3880"/>
    <lineage>
        <taxon>Eukaryota</taxon>
        <taxon>Viridiplantae</taxon>
        <taxon>Streptophyta</taxon>
        <taxon>Embryophyta</taxon>
        <taxon>Tracheophyta</taxon>
        <taxon>Spermatophyta</taxon>
        <taxon>Magnoliopsida</taxon>
        <taxon>eudicotyledons</taxon>
        <taxon>Gunneridae</taxon>
        <taxon>Pentapetalae</taxon>
        <taxon>rosids</taxon>
        <taxon>fabids</taxon>
        <taxon>Fabales</taxon>
        <taxon>Fabaceae</taxon>
        <taxon>Papilionoideae</taxon>
        <taxon>50 kb inversion clade</taxon>
        <taxon>NPAAA clade</taxon>
        <taxon>Hologalegina</taxon>
        <taxon>IRL clade</taxon>
        <taxon>Trifolieae</taxon>
        <taxon>Medicago</taxon>
    </lineage>
</organism>
<gene>
    <name evidence="3" type="ordered locus">MTR_7g039400</name>
</gene>
<feature type="compositionally biased region" description="Basic and acidic residues" evidence="1">
    <location>
        <begin position="140"/>
        <end position="157"/>
    </location>
</feature>
<evidence type="ECO:0000256" key="1">
    <source>
        <dbReference type="SAM" id="MobiDB-lite"/>
    </source>
</evidence>
<feature type="compositionally biased region" description="Basic and acidic residues" evidence="1">
    <location>
        <begin position="165"/>
        <end position="177"/>
    </location>
</feature>
<dbReference type="Proteomes" id="UP000002051">
    <property type="component" value="Unassembled WGS sequence"/>
</dbReference>
<accession>A0A072TXU4</accession>
<dbReference type="InterPro" id="IPR046796">
    <property type="entry name" value="Transposase_32_dom"/>
</dbReference>
<evidence type="ECO:0000313" key="3">
    <source>
        <dbReference type="EMBL" id="KEH22314.1"/>
    </source>
</evidence>
<dbReference type="EnsemblPlants" id="KEH22314">
    <property type="protein sequence ID" value="KEH22314"/>
    <property type="gene ID" value="MTR_7g039400"/>
</dbReference>
<name>A0A072TXU4_MEDTR</name>
<dbReference type="Pfam" id="PF20167">
    <property type="entry name" value="Transposase_32"/>
    <property type="match status" value="1"/>
</dbReference>
<keyword evidence="5" id="KW-1185">Reference proteome</keyword>
<dbReference type="AlphaFoldDB" id="A0A072TXU4"/>
<feature type="domain" description="Putative plant transposon protein" evidence="2">
    <location>
        <begin position="289"/>
        <end position="464"/>
    </location>
</feature>
<proteinExistence type="predicted"/>
<feature type="compositionally biased region" description="Basic residues" evidence="1">
    <location>
        <begin position="1"/>
        <end position="12"/>
    </location>
</feature>
<reference evidence="3 5" key="1">
    <citation type="journal article" date="2011" name="Nature">
        <title>The Medicago genome provides insight into the evolution of rhizobial symbioses.</title>
        <authorList>
            <person name="Young N.D."/>
            <person name="Debelle F."/>
            <person name="Oldroyd G.E."/>
            <person name="Geurts R."/>
            <person name="Cannon S.B."/>
            <person name="Udvardi M.K."/>
            <person name="Benedito V.A."/>
            <person name="Mayer K.F."/>
            <person name="Gouzy J."/>
            <person name="Schoof H."/>
            <person name="Van de Peer Y."/>
            <person name="Proost S."/>
            <person name="Cook D.R."/>
            <person name="Meyers B.C."/>
            <person name="Spannagl M."/>
            <person name="Cheung F."/>
            <person name="De Mita S."/>
            <person name="Krishnakumar V."/>
            <person name="Gundlach H."/>
            <person name="Zhou S."/>
            <person name="Mudge J."/>
            <person name="Bharti A.K."/>
            <person name="Murray J.D."/>
            <person name="Naoumkina M.A."/>
            <person name="Rosen B."/>
            <person name="Silverstein K.A."/>
            <person name="Tang H."/>
            <person name="Rombauts S."/>
            <person name="Zhao P.X."/>
            <person name="Zhou P."/>
            <person name="Barbe V."/>
            <person name="Bardou P."/>
            <person name="Bechner M."/>
            <person name="Bellec A."/>
            <person name="Berger A."/>
            <person name="Berges H."/>
            <person name="Bidwell S."/>
            <person name="Bisseling T."/>
            <person name="Choisne N."/>
            <person name="Couloux A."/>
            <person name="Denny R."/>
            <person name="Deshpande S."/>
            <person name="Dai X."/>
            <person name="Doyle J.J."/>
            <person name="Dudez A.M."/>
            <person name="Farmer A.D."/>
            <person name="Fouteau S."/>
            <person name="Franken C."/>
            <person name="Gibelin C."/>
            <person name="Gish J."/>
            <person name="Goldstein S."/>
            <person name="Gonzalez A.J."/>
            <person name="Green P.J."/>
            <person name="Hallab A."/>
            <person name="Hartog M."/>
            <person name="Hua A."/>
            <person name="Humphray S.J."/>
            <person name="Jeong D.H."/>
            <person name="Jing Y."/>
            <person name="Jocker A."/>
            <person name="Kenton S.M."/>
            <person name="Kim D.J."/>
            <person name="Klee K."/>
            <person name="Lai H."/>
            <person name="Lang C."/>
            <person name="Lin S."/>
            <person name="Macmil S.L."/>
            <person name="Magdelenat G."/>
            <person name="Matthews L."/>
            <person name="McCorrison J."/>
            <person name="Monaghan E.L."/>
            <person name="Mun J.H."/>
            <person name="Najar F.Z."/>
            <person name="Nicholson C."/>
            <person name="Noirot C."/>
            <person name="O'Bleness M."/>
            <person name="Paule C.R."/>
            <person name="Poulain J."/>
            <person name="Prion F."/>
            <person name="Qin B."/>
            <person name="Qu C."/>
            <person name="Retzel E.F."/>
            <person name="Riddle C."/>
            <person name="Sallet E."/>
            <person name="Samain S."/>
            <person name="Samson N."/>
            <person name="Sanders I."/>
            <person name="Saurat O."/>
            <person name="Scarpelli C."/>
            <person name="Schiex T."/>
            <person name="Segurens B."/>
            <person name="Severin A.J."/>
            <person name="Sherrier D.J."/>
            <person name="Shi R."/>
            <person name="Sims S."/>
            <person name="Singer S.R."/>
            <person name="Sinharoy S."/>
            <person name="Sterck L."/>
            <person name="Viollet A."/>
            <person name="Wang B.B."/>
            <person name="Wang K."/>
            <person name="Wang M."/>
            <person name="Wang X."/>
            <person name="Warfsmann J."/>
            <person name="Weissenbach J."/>
            <person name="White D.D."/>
            <person name="White J.D."/>
            <person name="Wiley G.B."/>
            <person name="Wincker P."/>
            <person name="Xing Y."/>
            <person name="Yang L."/>
            <person name="Yao Z."/>
            <person name="Ying F."/>
            <person name="Zhai J."/>
            <person name="Zhou L."/>
            <person name="Zuber A."/>
            <person name="Denarie J."/>
            <person name="Dixon R.A."/>
            <person name="May G.D."/>
            <person name="Schwartz D.C."/>
            <person name="Rogers J."/>
            <person name="Quetier F."/>
            <person name="Town C.D."/>
            <person name="Roe B.A."/>
        </authorList>
    </citation>
    <scope>NUCLEOTIDE SEQUENCE [LARGE SCALE GENOMIC DNA]</scope>
    <source>
        <strain evidence="3">A17</strain>
        <strain evidence="4 5">cv. Jemalong A17</strain>
    </source>
</reference>
<feature type="compositionally biased region" description="Polar residues" evidence="1">
    <location>
        <begin position="88"/>
        <end position="97"/>
    </location>
</feature>
<protein>
    <recommendedName>
        <fullName evidence="2">Putative plant transposon protein domain-containing protein</fullName>
    </recommendedName>
</protein>
<evidence type="ECO:0000313" key="4">
    <source>
        <dbReference type="EnsemblPlants" id="KEH22314"/>
    </source>
</evidence>
<feature type="region of interest" description="Disordered" evidence="1">
    <location>
        <begin position="1"/>
        <end position="235"/>
    </location>
</feature>
<dbReference type="InterPro" id="IPR051425">
    <property type="entry name" value="Formin_Homology"/>
</dbReference>
<feature type="compositionally biased region" description="Pro residues" evidence="1">
    <location>
        <begin position="14"/>
        <end position="51"/>
    </location>
</feature>
<reference evidence="3 5" key="2">
    <citation type="journal article" date="2014" name="BMC Genomics">
        <title>An improved genome release (version Mt4.0) for the model legume Medicago truncatula.</title>
        <authorList>
            <person name="Tang H."/>
            <person name="Krishnakumar V."/>
            <person name="Bidwell S."/>
            <person name="Rosen B."/>
            <person name="Chan A."/>
            <person name="Zhou S."/>
            <person name="Gentzbittel L."/>
            <person name="Childs K.L."/>
            <person name="Yandell M."/>
            <person name="Gundlach H."/>
            <person name="Mayer K.F."/>
            <person name="Schwartz D.C."/>
            <person name="Town C.D."/>
        </authorList>
    </citation>
    <scope>GENOME REANNOTATION</scope>
    <source>
        <strain evidence="3">A17</strain>
        <strain evidence="4 5">cv. Jemalong A17</strain>
    </source>
</reference>
<sequence length="737" mass="82103">MARTKGKAKRARTPSPPPSPRSHSPPPPPSPPDLNKTPPSPNSPPLSPPPSDSSLSPLLTQQQPNTPEDEPPLNIMPLDMISKPLFQASPSIITQTAPHLKALSQSKPKKTKSSQSIGIRRSNRIRAGIGIRKTQSVDTTVHEIPDSEDETTHREAVPTEPSVDVPHEDPSPPKSPEKSQTVAPNLREESKKIPIPKAAPKPPPPKKDKGKGKAVSAPTKAPQEAPKPKRKKTNNLSINTSKFFPLIEPEFEEDFHDKWITRPIANGRFVDFEAFDKEEIFLKAITDLLGWTSFLQMRERYYPEVVQAFYFMSETFPEKSLIRSTVKGVEISLTPEDIGTLFNIPISGNCVYGDSWDEKLGVNLEKVYQDVFLPGTTGLISSNLQKVPKMFNLLSQHSLIPRSGNHGHVTKNDLMIIYHMFFEKQLCLPYVIIHHMMAAAAKDNKKYCLPYGMMLTRIFKEKGVVLENEDSVFENSKFTPKNISHMKADPSDFSSMKMNEETVCEETPPFIPTQEATPERSPLIPERSQQASPVADEHLDLLANFKNQSSSFSTAQATEVLHGFQNSASQPFTNLSQSNYLHVSSPHDSYSALFNDSYVSKFFNSAPNTSVPLHSFSTLQSTTPTLPSMPTNACGNTSQPGPTDDPRDQRRPKRSKLEKDVSKLRKDLPRLFEGQQAILSYLVYNNIENQILRDWLTQVLSMRYNVPPPVAHPFPPPLFTMPMPAASSSSDDSSPTP</sequence>
<dbReference type="HOGENOM" id="CLU_027050_0_0_1"/>
<dbReference type="PANTHER" id="PTHR45725">
    <property type="entry name" value="FORMIN HOMOLOGY 2 FAMILY MEMBER"/>
    <property type="match status" value="1"/>
</dbReference>
<feature type="compositionally biased region" description="Low complexity" evidence="1">
    <location>
        <begin position="52"/>
        <end position="66"/>
    </location>
</feature>
<evidence type="ECO:0000313" key="5">
    <source>
        <dbReference type="Proteomes" id="UP000002051"/>
    </source>
</evidence>